<dbReference type="EMBL" id="VFWZ01000002">
    <property type="protein sequence ID" value="TPN86911.1"/>
    <property type="molecule type" value="Genomic_DNA"/>
</dbReference>
<feature type="chain" id="PRO_5021328831" evidence="1">
    <location>
        <begin position="26"/>
        <end position="333"/>
    </location>
</feature>
<dbReference type="InterPro" id="IPR039448">
    <property type="entry name" value="Beta_helix"/>
</dbReference>
<feature type="signal peptide" evidence="1">
    <location>
        <begin position="1"/>
        <end position="25"/>
    </location>
</feature>
<dbReference type="InterPro" id="IPR011050">
    <property type="entry name" value="Pectin_lyase_fold/virulence"/>
</dbReference>
<proteinExistence type="predicted"/>
<sequence>MKSNLKKSFCILVLLIISWASIGKADIDTNPIKIEEESIKKTQKEYNVSNLKEFLEALGNDRKIIIENDIHIKEELKNVVTDTSKFFNNSSEKGWFSPKYENEFYDIMGTYTSSVDTKESLSKDGFKGFIENDIVLVIKKAHNLTITTNTSANIILNQPDDEVIRFDSLVNFKLQNLNIFHRPETDGGCGEFAPVITFYDSRNIIIDTCGLNGSGTEGIYTKNVNNIAIVKTEVFNCNKRGVSFENSKNVKVIKSNIHSNHLDADAEYWDGPSIFYIIESDVEVIETKIFSNSSIDEAPFIDIDDKSKIKFKKCEISQNENFVITEKQKKEFF</sequence>
<gene>
    <name evidence="3" type="ORF">FHK87_04730</name>
</gene>
<organism evidence="3 4">
    <name type="scientific">Aquimarina algicola</name>
    <dbReference type="NCBI Taxonomy" id="2589995"/>
    <lineage>
        <taxon>Bacteria</taxon>
        <taxon>Pseudomonadati</taxon>
        <taxon>Bacteroidota</taxon>
        <taxon>Flavobacteriia</taxon>
        <taxon>Flavobacteriales</taxon>
        <taxon>Flavobacteriaceae</taxon>
        <taxon>Aquimarina</taxon>
    </lineage>
</organism>
<evidence type="ECO:0000259" key="2">
    <source>
        <dbReference type="Pfam" id="PF13229"/>
    </source>
</evidence>
<evidence type="ECO:0000313" key="4">
    <source>
        <dbReference type="Proteomes" id="UP000315540"/>
    </source>
</evidence>
<evidence type="ECO:0000313" key="3">
    <source>
        <dbReference type="EMBL" id="TPN86911.1"/>
    </source>
</evidence>
<dbReference type="SUPFAM" id="SSF51126">
    <property type="entry name" value="Pectin lyase-like"/>
    <property type="match status" value="1"/>
</dbReference>
<protein>
    <submittedName>
        <fullName evidence="3">Right-handed parallel beta-helix repeat-containing protein</fullName>
    </submittedName>
</protein>
<reference evidence="3 4" key="1">
    <citation type="submission" date="2019-06" db="EMBL/GenBank/DDBJ databases">
        <authorList>
            <person name="Meng X."/>
        </authorList>
    </citation>
    <scope>NUCLEOTIDE SEQUENCE [LARGE SCALE GENOMIC DNA]</scope>
    <source>
        <strain evidence="3 4">M625</strain>
    </source>
</reference>
<accession>A0A504JK76</accession>
<dbReference type="Gene3D" id="2.160.20.10">
    <property type="entry name" value="Single-stranded right-handed beta-helix, Pectin lyase-like"/>
    <property type="match status" value="1"/>
</dbReference>
<keyword evidence="1" id="KW-0732">Signal</keyword>
<dbReference type="Proteomes" id="UP000315540">
    <property type="component" value="Unassembled WGS sequence"/>
</dbReference>
<comment type="caution">
    <text evidence="3">The sequence shown here is derived from an EMBL/GenBank/DDBJ whole genome shotgun (WGS) entry which is preliminary data.</text>
</comment>
<keyword evidence="4" id="KW-1185">Reference proteome</keyword>
<evidence type="ECO:0000256" key="1">
    <source>
        <dbReference type="SAM" id="SignalP"/>
    </source>
</evidence>
<dbReference type="RefSeq" id="WP_140590609.1">
    <property type="nucleotide sequence ID" value="NZ_VFWZ01000002.1"/>
</dbReference>
<dbReference type="OrthoDB" id="1425490at2"/>
<dbReference type="AlphaFoldDB" id="A0A504JK76"/>
<dbReference type="Pfam" id="PF13229">
    <property type="entry name" value="Beta_helix"/>
    <property type="match status" value="1"/>
</dbReference>
<feature type="domain" description="Right handed beta helix" evidence="2">
    <location>
        <begin position="196"/>
        <end position="321"/>
    </location>
</feature>
<dbReference type="InterPro" id="IPR012334">
    <property type="entry name" value="Pectin_lyas_fold"/>
</dbReference>
<name>A0A504JK76_9FLAO</name>